<dbReference type="SUPFAM" id="SSF49344">
    <property type="entry name" value="CBD9-like"/>
    <property type="match status" value="1"/>
</dbReference>
<dbReference type="InterPro" id="IPR010502">
    <property type="entry name" value="Carb-bd_dom_fam9"/>
</dbReference>
<dbReference type="CDD" id="cd09620">
    <property type="entry name" value="CBM9_like_3"/>
    <property type="match status" value="1"/>
</dbReference>
<dbReference type="Gene3D" id="2.60.40.1190">
    <property type="match status" value="1"/>
</dbReference>
<feature type="domain" description="Carbohydrate-binding" evidence="1">
    <location>
        <begin position="19"/>
        <end position="215"/>
    </location>
</feature>
<gene>
    <name evidence="2" type="ORF">SAMN05444405_105214</name>
</gene>
<sequence>MQQLNIKKITTEDLSVASLSAVMDQEKIEFNTVGCVNWDSYPYKPKVKFRIAHTNNAILLNYQVEEDSVRAKYGEDNGSVWTDSCVEFFVSLANDGLYYNLESNCIGTVLLGVGNDRHDRERASSDVLSGVQRWASLGRDPFEERVGHCSWELSLIVPYTVFFKHSIKSLDDATIKGNFYKCGDELKTPHYISWNQIETEKPDFHRPEFFGKLCFE</sequence>
<accession>A0A1M4ZA12</accession>
<name>A0A1M4ZA12_9BACE</name>
<dbReference type="RefSeq" id="WP_073400474.1">
    <property type="nucleotide sequence ID" value="NZ_FQTV01000005.1"/>
</dbReference>
<dbReference type="GO" id="GO:0030246">
    <property type="term" value="F:carbohydrate binding"/>
    <property type="evidence" value="ECO:0007669"/>
    <property type="project" value="InterPro"/>
</dbReference>
<evidence type="ECO:0000313" key="2">
    <source>
        <dbReference type="EMBL" id="SHF14899.1"/>
    </source>
</evidence>
<evidence type="ECO:0000313" key="3">
    <source>
        <dbReference type="Proteomes" id="UP000184509"/>
    </source>
</evidence>
<dbReference type="GO" id="GO:0016052">
    <property type="term" value="P:carbohydrate catabolic process"/>
    <property type="evidence" value="ECO:0007669"/>
    <property type="project" value="InterPro"/>
</dbReference>
<organism evidence="2 3">
    <name type="scientific">Bacteroides luti</name>
    <dbReference type="NCBI Taxonomy" id="1297750"/>
    <lineage>
        <taxon>Bacteria</taxon>
        <taxon>Pseudomonadati</taxon>
        <taxon>Bacteroidota</taxon>
        <taxon>Bacteroidia</taxon>
        <taxon>Bacteroidales</taxon>
        <taxon>Bacteroidaceae</taxon>
        <taxon>Bacteroides</taxon>
    </lineage>
</organism>
<dbReference type="OrthoDB" id="9801646at2"/>
<dbReference type="STRING" id="1297750.SAMN05444405_105214"/>
<dbReference type="Pfam" id="PF16011">
    <property type="entry name" value="CBM9_2"/>
    <property type="match status" value="1"/>
</dbReference>
<evidence type="ECO:0000259" key="1">
    <source>
        <dbReference type="Pfam" id="PF16011"/>
    </source>
</evidence>
<proteinExistence type="predicted"/>
<protein>
    <submittedName>
        <fullName evidence="2">Carbohydrate-binding family 9</fullName>
    </submittedName>
</protein>
<dbReference type="Proteomes" id="UP000184509">
    <property type="component" value="Unassembled WGS sequence"/>
</dbReference>
<dbReference type="AlphaFoldDB" id="A0A1M4ZA12"/>
<keyword evidence="3" id="KW-1185">Reference proteome</keyword>
<dbReference type="GO" id="GO:0004553">
    <property type="term" value="F:hydrolase activity, hydrolyzing O-glycosyl compounds"/>
    <property type="evidence" value="ECO:0007669"/>
    <property type="project" value="InterPro"/>
</dbReference>
<reference evidence="2 3" key="1">
    <citation type="submission" date="2016-11" db="EMBL/GenBank/DDBJ databases">
        <authorList>
            <person name="Jaros S."/>
            <person name="Januszkiewicz K."/>
            <person name="Wedrychowicz H."/>
        </authorList>
    </citation>
    <scope>NUCLEOTIDE SEQUENCE [LARGE SCALE GENOMIC DNA]</scope>
    <source>
        <strain evidence="2 3">DSM 26991</strain>
    </source>
</reference>
<dbReference type="EMBL" id="FQTV01000005">
    <property type="protein sequence ID" value="SHF14899.1"/>
    <property type="molecule type" value="Genomic_DNA"/>
</dbReference>